<keyword evidence="9" id="KW-1185">Reference proteome</keyword>
<proteinExistence type="predicted"/>
<evidence type="ECO:0000256" key="3">
    <source>
        <dbReference type="ARBA" id="ARBA00022896"/>
    </source>
</evidence>
<evidence type="ECO:0000259" key="7">
    <source>
        <dbReference type="PROSITE" id="PS51471"/>
    </source>
</evidence>
<dbReference type="EMBL" id="JANUGU010000001">
    <property type="protein sequence ID" value="MCS0656722.1"/>
    <property type="molecule type" value="Genomic_DNA"/>
</dbReference>
<keyword evidence="4" id="KW-0223">Dioxygenase</keyword>
<accession>A0ABT2CRY2</accession>
<comment type="cofactor">
    <cofactor evidence="1">
        <name>L-ascorbate</name>
        <dbReference type="ChEBI" id="CHEBI:38290"/>
    </cofactor>
</comment>
<dbReference type="PANTHER" id="PTHR10869:SF246">
    <property type="entry name" value="TRANSMEMBRANE PROLYL 4-HYDROXYLASE"/>
    <property type="match status" value="1"/>
</dbReference>
<organism evidence="8 9">
    <name type="scientific">Massilia terrae</name>
    <dbReference type="NCBI Taxonomy" id="1811224"/>
    <lineage>
        <taxon>Bacteria</taxon>
        <taxon>Pseudomonadati</taxon>
        <taxon>Pseudomonadota</taxon>
        <taxon>Betaproteobacteria</taxon>
        <taxon>Burkholderiales</taxon>
        <taxon>Oxalobacteraceae</taxon>
        <taxon>Telluria group</taxon>
        <taxon>Massilia</taxon>
    </lineage>
</organism>
<dbReference type="InterPro" id="IPR006620">
    <property type="entry name" value="Pro_4_hyd_alph"/>
</dbReference>
<dbReference type="SMART" id="SM00702">
    <property type="entry name" value="P4Hc"/>
    <property type="match status" value="1"/>
</dbReference>
<keyword evidence="5" id="KW-0560">Oxidoreductase</keyword>
<dbReference type="Proteomes" id="UP001204621">
    <property type="component" value="Unassembled WGS sequence"/>
</dbReference>
<comment type="caution">
    <text evidence="8">The sequence shown here is derived from an EMBL/GenBank/DDBJ whole genome shotgun (WGS) entry which is preliminary data.</text>
</comment>
<keyword evidence="3" id="KW-0847">Vitamin C</keyword>
<dbReference type="Gene3D" id="2.60.120.620">
    <property type="entry name" value="q2cbj1_9rhob like domain"/>
    <property type="match status" value="1"/>
</dbReference>
<evidence type="ECO:0000256" key="1">
    <source>
        <dbReference type="ARBA" id="ARBA00001961"/>
    </source>
</evidence>
<gene>
    <name evidence="8" type="ORF">NX778_01420</name>
</gene>
<dbReference type="InterPro" id="IPR045054">
    <property type="entry name" value="P4HA-like"/>
</dbReference>
<dbReference type="PANTHER" id="PTHR10869">
    <property type="entry name" value="PROLYL 4-HYDROXYLASE ALPHA SUBUNIT"/>
    <property type="match status" value="1"/>
</dbReference>
<name>A0ABT2CRY2_9BURK</name>
<reference evidence="8 9" key="1">
    <citation type="submission" date="2022-08" db="EMBL/GenBank/DDBJ databases">
        <title>Reclassification of Massilia species as members of the genera Telluria, Duganella, Pseudoduganella, Mokoshia gen. nov. and Zemynaea gen. nov. using orthogonal and non-orthogonal genome-based approaches.</title>
        <authorList>
            <person name="Bowman J.P."/>
        </authorList>
    </citation>
    <scope>NUCLEOTIDE SEQUENCE [LARGE SCALE GENOMIC DNA]</scope>
    <source>
        <strain evidence="8 9">JCM 31606</strain>
    </source>
</reference>
<evidence type="ECO:0000256" key="6">
    <source>
        <dbReference type="ARBA" id="ARBA00023004"/>
    </source>
</evidence>
<evidence type="ECO:0000256" key="5">
    <source>
        <dbReference type="ARBA" id="ARBA00023002"/>
    </source>
</evidence>
<keyword evidence="2" id="KW-0479">Metal-binding</keyword>
<evidence type="ECO:0000313" key="9">
    <source>
        <dbReference type="Proteomes" id="UP001204621"/>
    </source>
</evidence>
<dbReference type="PROSITE" id="PS51471">
    <property type="entry name" value="FE2OG_OXY"/>
    <property type="match status" value="1"/>
</dbReference>
<dbReference type="Pfam" id="PF13640">
    <property type="entry name" value="2OG-FeII_Oxy_3"/>
    <property type="match status" value="1"/>
</dbReference>
<dbReference type="RefSeq" id="WP_258809902.1">
    <property type="nucleotide sequence ID" value="NZ_JANUGU010000001.1"/>
</dbReference>
<dbReference type="InterPro" id="IPR005123">
    <property type="entry name" value="Oxoglu/Fe-dep_dioxygenase_dom"/>
</dbReference>
<sequence>MSGIDLRFTEQLRDWALHNIDRGIPPAPLARAMVAQGFDARLAAALADTFWSMRARGAGIPASGFSSEQLADAAYRHETPCFAGPNLRAVDGRTVRVAARLAQPATAVLDNVLDPDECEQLVALARPRLAPSTIVDPASGKDTMSMNRNSEGMFFRLEENALVARIDRRLSTLMRLPVEQGEGLQVLRYAVGAASAPHFDFLMPVNEANRQSIARSGQRVATMVIYLNDVDEGGETVFPEAGFASAPRKGSAVYFEYCNRDGQLDPLSLHAGAAPASGEKWVLTKWMRQRRFVPG</sequence>
<dbReference type="InterPro" id="IPR044862">
    <property type="entry name" value="Pro_4_hyd_alph_FE2OG_OXY"/>
</dbReference>
<evidence type="ECO:0000256" key="2">
    <source>
        <dbReference type="ARBA" id="ARBA00022723"/>
    </source>
</evidence>
<protein>
    <submittedName>
        <fullName evidence="8">2OG-Fe(II) oxygenase</fullName>
    </submittedName>
</protein>
<keyword evidence="6" id="KW-0408">Iron</keyword>
<evidence type="ECO:0000313" key="8">
    <source>
        <dbReference type="EMBL" id="MCS0656722.1"/>
    </source>
</evidence>
<evidence type="ECO:0000256" key="4">
    <source>
        <dbReference type="ARBA" id="ARBA00022964"/>
    </source>
</evidence>
<feature type="domain" description="Fe2OG dioxygenase" evidence="7">
    <location>
        <begin position="180"/>
        <end position="289"/>
    </location>
</feature>